<keyword evidence="2 4" id="KW-0547">Nucleotide-binding</keyword>
<evidence type="ECO:0000259" key="5">
    <source>
        <dbReference type="PROSITE" id="PS50975"/>
    </source>
</evidence>
<dbReference type="Gene3D" id="3.30.470.20">
    <property type="entry name" value="ATP-grasp fold, B domain"/>
    <property type="match status" value="1"/>
</dbReference>
<keyword evidence="3 4" id="KW-0067">ATP-binding</keyword>
<gene>
    <name evidence="6" type="ORF">BM74_16415</name>
</gene>
<evidence type="ECO:0000256" key="1">
    <source>
        <dbReference type="ARBA" id="ARBA00022598"/>
    </source>
</evidence>
<dbReference type="InterPro" id="IPR003135">
    <property type="entry name" value="ATP-grasp_carboxylate-amine"/>
</dbReference>
<feature type="domain" description="ATP-grasp" evidence="5">
    <location>
        <begin position="125"/>
        <end position="312"/>
    </location>
</feature>
<organism evidence="6 7">
    <name type="scientific">Bacillus thuringiensis</name>
    <dbReference type="NCBI Taxonomy" id="1428"/>
    <lineage>
        <taxon>Bacteria</taxon>
        <taxon>Bacillati</taxon>
        <taxon>Bacillota</taxon>
        <taxon>Bacilli</taxon>
        <taxon>Bacillales</taxon>
        <taxon>Bacillaceae</taxon>
        <taxon>Bacillus</taxon>
        <taxon>Bacillus cereus group</taxon>
    </lineage>
</organism>
<evidence type="ECO:0000313" key="7">
    <source>
        <dbReference type="Proteomes" id="UP000286687"/>
    </source>
</evidence>
<dbReference type="RefSeq" id="WP_127813759.1">
    <property type="nucleotide sequence ID" value="NZ_LDER01000219.1"/>
</dbReference>
<dbReference type="GO" id="GO:0005829">
    <property type="term" value="C:cytosol"/>
    <property type="evidence" value="ECO:0007669"/>
    <property type="project" value="TreeGrafter"/>
</dbReference>
<evidence type="ECO:0000256" key="4">
    <source>
        <dbReference type="PROSITE-ProRule" id="PRU00409"/>
    </source>
</evidence>
<dbReference type="SUPFAM" id="SSF56059">
    <property type="entry name" value="Glutathione synthetase ATP-binding domain-like"/>
    <property type="match status" value="1"/>
</dbReference>
<evidence type="ECO:0000313" key="6">
    <source>
        <dbReference type="EMBL" id="RVU63188.1"/>
    </source>
</evidence>
<dbReference type="GO" id="GO:0016874">
    <property type="term" value="F:ligase activity"/>
    <property type="evidence" value="ECO:0007669"/>
    <property type="project" value="UniProtKB-KW"/>
</dbReference>
<evidence type="ECO:0000256" key="2">
    <source>
        <dbReference type="ARBA" id="ARBA00022741"/>
    </source>
</evidence>
<dbReference type="EMBL" id="LDER01000219">
    <property type="protein sequence ID" value="RVU63188.1"/>
    <property type="molecule type" value="Genomic_DNA"/>
</dbReference>
<dbReference type="InterPro" id="IPR011761">
    <property type="entry name" value="ATP-grasp"/>
</dbReference>
<name>A0A437SJM9_BACTU</name>
<dbReference type="PANTHER" id="PTHR43055:SF1">
    <property type="entry name" value="FORMATE-DEPENDENT PHOSPHORIBOSYLGLYCINAMIDE FORMYLTRANSFERASE"/>
    <property type="match status" value="1"/>
</dbReference>
<dbReference type="Pfam" id="PF02222">
    <property type="entry name" value="ATP-grasp"/>
    <property type="match status" value="1"/>
</dbReference>
<dbReference type="GO" id="GO:0046872">
    <property type="term" value="F:metal ion binding"/>
    <property type="evidence" value="ECO:0007669"/>
    <property type="project" value="InterPro"/>
</dbReference>
<reference evidence="6 7" key="1">
    <citation type="submission" date="2018-01" db="EMBL/GenBank/DDBJ databases">
        <title>Complete genome sequence of G25-42.</title>
        <authorList>
            <person name="Zheng Z."/>
            <person name="Sun M."/>
        </authorList>
    </citation>
    <scope>NUCLEOTIDE SEQUENCE [LARGE SCALE GENOMIC DNA]</scope>
    <source>
        <strain evidence="6 7">G25-42</strain>
    </source>
</reference>
<dbReference type="PANTHER" id="PTHR43055">
    <property type="entry name" value="FORMATE-DEPENDENT PHOSPHORIBOSYLGLYCINAMIDE FORMYLTRANSFERASE"/>
    <property type="match status" value="1"/>
</dbReference>
<accession>A0A437SJM9</accession>
<dbReference type="SMART" id="SM01209">
    <property type="entry name" value="GARS_A"/>
    <property type="match status" value="1"/>
</dbReference>
<keyword evidence="1" id="KW-0436">Ligase</keyword>
<evidence type="ECO:0000256" key="3">
    <source>
        <dbReference type="ARBA" id="ARBA00022840"/>
    </source>
</evidence>
<dbReference type="PROSITE" id="PS50975">
    <property type="entry name" value="ATP_GRASP"/>
    <property type="match status" value="1"/>
</dbReference>
<comment type="caution">
    <text evidence="6">The sequence shown here is derived from an EMBL/GenBank/DDBJ whole genome shotgun (WGS) entry which is preliminary data.</text>
</comment>
<protein>
    <recommendedName>
        <fullName evidence="5">ATP-grasp domain-containing protein</fullName>
    </recommendedName>
</protein>
<sequence length="405" mass="45271">MRLLMLIAKRNTKRGTTKRSTYILHADLAYQHALDKGHEVFLVNAYKENENESYCGRNNSKIFSDPNPFIAVAQALNVDAVVCLSTERTLERDAFIKKELEDKGIPVIANPLEAIQILSYKEQAKKLFFKNGIPTLQGGGFQDKHELQTLVNRLGFPLIIKRSGFTGGNGNTILKNYDDLNIFINGKECFGEEILIEKFVSGIELAMEIVGNNGHYMCMPLIYKGLTTERPINRLCYAPYAGEIMQEIIKQIALKIAKELNLCGCAELKVVYEPHSNAIYVLDVSPRTSGTTLLTMAYTNISIPKVLIDIADNTWNNSLPVTTGRISIEIDLISGIPQSVLDEIYALPTFFECSRHTKDGQCVKVILNGNTSSVIADIEKVKSLKVSTRLRDSSDVHFLLQSFKE</sequence>
<proteinExistence type="predicted"/>
<dbReference type="Proteomes" id="UP000286687">
    <property type="component" value="Unassembled WGS sequence"/>
</dbReference>
<dbReference type="GO" id="GO:0005524">
    <property type="term" value="F:ATP binding"/>
    <property type="evidence" value="ECO:0007669"/>
    <property type="project" value="UniProtKB-UniRule"/>
</dbReference>
<dbReference type="AlphaFoldDB" id="A0A437SJM9"/>